<gene>
    <name evidence="1" type="ORF">NM688_g1654</name>
</gene>
<accession>A0ACC1TAQ9</accession>
<reference evidence="1" key="1">
    <citation type="submission" date="2022-07" db="EMBL/GenBank/DDBJ databases">
        <title>Genome Sequence of Phlebia brevispora.</title>
        <authorList>
            <person name="Buettner E."/>
        </authorList>
    </citation>
    <scope>NUCLEOTIDE SEQUENCE</scope>
    <source>
        <strain evidence="1">MPL23</strain>
    </source>
</reference>
<evidence type="ECO:0000313" key="1">
    <source>
        <dbReference type="EMBL" id="KAJ3557101.1"/>
    </source>
</evidence>
<keyword evidence="2" id="KW-1185">Reference proteome</keyword>
<sequence>MSQTVRSAHCLSQPAFTAVTHSLARHDRARISYERAKAVVQAHGLSVDDILTLSSKFWDIHRDPLMVFDGAAMTLVTIQVNLVSGTIARHVKNRPELLPLVEDLLRYRKHGQFLLTEVGHGLDIASLETTATLLPDGDFIINTPTPSAAKFMPPTVPAGLPTVGIIWAKLLVHGEDHGARGFIVPLNDGKKMCSGVTSRLLPERGGPTPVNHAITYFNNVRVPFSALLGTLDKPTNARVALSHSIWRVACGTMAFGYLTLSMMKALAAIGTMYSLRRHVGGPETVCL</sequence>
<proteinExistence type="predicted"/>
<evidence type="ECO:0000313" key="2">
    <source>
        <dbReference type="Proteomes" id="UP001148662"/>
    </source>
</evidence>
<dbReference type="Proteomes" id="UP001148662">
    <property type="component" value="Unassembled WGS sequence"/>
</dbReference>
<organism evidence="1 2">
    <name type="scientific">Phlebia brevispora</name>
    <dbReference type="NCBI Taxonomy" id="194682"/>
    <lineage>
        <taxon>Eukaryota</taxon>
        <taxon>Fungi</taxon>
        <taxon>Dikarya</taxon>
        <taxon>Basidiomycota</taxon>
        <taxon>Agaricomycotina</taxon>
        <taxon>Agaricomycetes</taxon>
        <taxon>Polyporales</taxon>
        <taxon>Meruliaceae</taxon>
        <taxon>Phlebia</taxon>
    </lineage>
</organism>
<name>A0ACC1TAQ9_9APHY</name>
<dbReference type="EMBL" id="JANHOG010000184">
    <property type="protein sequence ID" value="KAJ3557101.1"/>
    <property type="molecule type" value="Genomic_DNA"/>
</dbReference>
<comment type="caution">
    <text evidence="1">The sequence shown here is derived from an EMBL/GenBank/DDBJ whole genome shotgun (WGS) entry which is preliminary data.</text>
</comment>
<protein>
    <submittedName>
        <fullName evidence="1">Uncharacterized protein</fullName>
    </submittedName>
</protein>